<comment type="caution">
    <text evidence="5">The sequence shown here is derived from an EMBL/GenBank/DDBJ whole genome shotgun (WGS) entry which is preliminary data.</text>
</comment>
<feature type="compositionally biased region" description="Basic residues" evidence="4">
    <location>
        <begin position="1"/>
        <end position="11"/>
    </location>
</feature>
<comment type="subcellular location">
    <subcellularLocation>
        <location evidence="1">Nucleus</location>
        <location evidence="1">Nucleolus</location>
    </subcellularLocation>
</comment>
<dbReference type="GeneID" id="30014890"/>
<evidence type="ECO:0000313" key="5">
    <source>
        <dbReference type="EMBL" id="OAP55022.1"/>
    </source>
</evidence>
<organism evidence="5 6">
    <name type="scientific">Fonsecaea erecta</name>
    <dbReference type="NCBI Taxonomy" id="1367422"/>
    <lineage>
        <taxon>Eukaryota</taxon>
        <taxon>Fungi</taxon>
        <taxon>Dikarya</taxon>
        <taxon>Ascomycota</taxon>
        <taxon>Pezizomycotina</taxon>
        <taxon>Eurotiomycetes</taxon>
        <taxon>Chaetothyriomycetidae</taxon>
        <taxon>Chaetothyriales</taxon>
        <taxon>Herpotrichiellaceae</taxon>
        <taxon>Fonsecaea</taxon>
    </lineage>
</organism>
<feature type="compositionally biased region" description="Basic and acidic residues" evidence="4">
    <location>
        <begin position="34"/>
        <end position="45"/>
    </location>
</feature>
<dbReference type="PANTHER" id="PTHR14150">
    <property type="entry name" value="U3 SMALL NUCLEOLAR RNA-ASSOCIATED PROTEIN 14"/>
    <property type="match status" value="1"/>
</dbReference>
<feature type="compositionally biased region" description="Acidic residues" evidence="4">
    <location>
        <begin position="212"/>
        <end position="249"/>
    </location>
</feature>
<dbReference type="EMBL" id="LVYI01000012">
    <property type="protein sequence ID" value="OAP55022.1"/>
    <property type="molecule type" value="Genomic_DNA"/>
</dbReference>
<feature type="compositionally biased region" description="Acidic residues" evidence="4">
    <location>
        <begin position="151"/>
        <end position="179"/>
    </location>
</feature>
<feature type="compositionally biased region" description="Acidic residues" evidence="4">
    <location>
        <begin position="763"/>
        <end position="776"/>
    </location>
</feature>
<feature type="compositionally biased region" description="Acidic residues" evidence="4">
    <location>
        <begin position="676"/>
        <end position="686"/>
    </location>
</feature>
<accession>A0A178Z5N3</accession>
<feature type="compositionally biased region" description="Basic and acidic residues" evidence="4">
    <location>
        <begin position="507"/>
        <end position="559"/>
    </location>
</feature>
<dbReference type="RefSeq" id="XP_018688389.1">
    <property type="nucleotide sequence ID" value="XM_018842228.1"/>
</dbReference>
<dbReference type="GO" id="GO:0006364">
    <property type="term" value="P:rRNA processing"/>
    <property type="evidence" value="ECO:0007669"/>
    <property type="project" value="InterPro"/>
</dbReference>
<dbReference type="GO" id="GO:0032040">
    <property type="term" value="C:small-subunit processome"/>
    <property type="evidence" value="ECO:0007669"/>
    <property type="project" value="InterPro"/>
</dbReference>
<proteinExistence type="predicted"/>
<evidence type="ECO:0000256" key="4">
    <source>
        <dbReference type="SAM" id="MobiDB-lite"/>
    </source>
</evidence>
<evidence type="ECO:0008006" key="7">
    <source>
        <dbReference type="Google" id="ProtNLM"/>
    </source>
</evidence>
<feature type="compositionally biased region" description="Acidic residues" evidence="4">
    <location>
        <begin position="101"/>
        <end position="113"/>
    </location>
</feature>
<feature type="region of interest" description="Disordered" evidence="4">
    <location>
        <begin position="505"/>
        <end position="592"/>
    </location>
</feature>
<feature type="compositionally biased region" description="Polar residues" evidence="4">
    <location>
        <begin position="132"/>
        <end position="148"/>
    </location>
</feature>
<dbReference type="Proteomes" id="UP000078343">
    <property type="component" value="Unassembled WGS sequence"/>
</dbReference>
<evidence type="ECO:0000256" key="2">
    <source>
        <dbReference type="ARBA" id="ARBA00022553"/>
    </source>
</evidence>
<feature type="compositionally biased region" description="Basic and acidic residues" evidence="4">
    <location>
        <begin position="58"/>
        <end position="70"/>
    </location>
</feature>
<evidence type="ECO:0000256" key="1">
    <source>
        <dbReference type="ARBA" id="ARBA00004604"/>
    </source>
</evidence>
<gene>
    <name evidence="5" type="ORF">AYL99_10722</name>
</gene>
<name>A0A178Z5N3_9EURO</name>
<dbReference type="InterPro" id="IPR006709">
    <property type="entry name" value="SSU_processome_Utp14"/>
</dbReference>
<dbReference type="STRING" id="1367422.A0A178Z5N3"/>
<dbReference type="AlphaFoldDB" id="A0A178Z5N3"/>
<feature type="compositionally biased region" description="Basic residues" evidence="4">
    <location>
        <begin position="19"/>
        <end position="28"/>
    </location>
</feature>
<feature type="region of interest" description="Disordered" evidence="4">
    <location>
        <begin position="798"/>
        <end position="828"/>
    </location>
</feature>
<feature type="compositionally biased region" description="Basic and acidic residues" evidence="4">
    <location>
        <begin position="578"/>
        <end position="592"/>
    </location>
</feature>
<feature type="compositionally biased region" description="Basic and acidic residues" evidence="4">
    <location>
        <begin position="744"/>
        <end position="753"/>
    </location>
</feature>
<evidence type="ECO:0000313" key="6">
    <source>
        <dbReference type="Proteomes" id="UP000078343"/>
    </source>
</evidence>
<keyword evidence="2" id="KW-0597">Phosphoprotein</keyword>
<sequence>MPRQAHGRPLHGPRSNIAAKKKPSKNRRLNALEIAEREHPDEIKIRQHRLGQVDDESEGPRSRSDIDERSSKRRKLTTAATDEVDEEGSDLEGNRWHLGVNEEDEDSDIDSEDAFGASDEERFADFTFRGSARTSSQPKHRGSASSVNPDVDLDEEAEAGEESGNTDDDQDDDFGDEAVDLATAWDMDDQEQEEVPKRHQKTPMRPTHDDHDVDEGSLSELDDDEESDEELSQAEDEAMSELSVSEDEGDHSRLQNFVEGLAGGDKSQTAIERRTPQMLPNKPSQFGLSSEKISASDVLQYIKDPNQRRALKILQSSASKADEIYRGGIPGRLAPPLAKRQQDRLDRSAAYEETKKELSKWIETVKQNRRAEHLSFPLVDAAEAGMLSNKQLGPTSSAEPMTSLESTIHNIMMESGMLPSNSRSQEAQEHAFEELHEKKMPLAEVQARRAELRRTRDLMFREEIRARRLKKIKSKAYRRVHRKERENLIRENRSLLAAQGLIDSDEEREKNERRRAEERMGARHRESRAAWDEDTRHGVTDLARRDEELRRRIEGKTTADSDGSDSESSDFDGFSGSEDERQKLETKLDDIERNEVDTFETRLGSMAFMRKAEAARKAANEEEIRNIRRSLHSDDLQSVAEGDYEHDNSAGRQKFGLVNRDLPVKPQTHVSKSEFEERDSEAEPEDTDPRDQTEGLGGDAPIAIAPINKEITSKSSLKGPGAAKQRAKSHLNDDLPSKNPLPGRVKDGGESNKRLIRVPQSALEDDAVPSESENEQDDRVALAHAIFTGSEDIRREFAKEKRETVEEEGDQVIDNGLPGWGSWTGEGISKKAHNRAKGRFLTMVKGVAEDKRQDSRLEKVIINEKRVKKNGKYLASELPHPFESRQQYERSLRLPLGPEWTTKTTFQDSTKPRVLVKQGIIRPMARPLA</sequence>
<dbReference type="OrthoDB" id="277439at2759"/>
<evidence type="ECO:0000256" key="3">
    <source>
        <dbReference type="ARBA" id="ARBA00023242"/>
    </source>
</evidence>
<dbReference type="PANTHER" id="PTHR14150:SF12">
    <property type="entry name" value="U3 SMALL NUCLEOLAR RNA-ASSOCIATED PROTEIN 14 HOMOLOG A"/>
    <property type="match status" value="1"/>
</dbReference>
<dbReference type="Pfam" id="PF04615">
    <property type="entry name" value="Utp14"/>
    <property type="match status" value="1"/>
</dbReference>
<protein>
    <recommendedName>
        <fullName evidence="7">U3 small nucleolar RNA-associated protein 14</fullName>
    </recommendedName>
</protein>
<feature type="region of interest" description="Disordered" evidence="4">
    <location>
        <begin position="1"/>
        <end position="250"/>
    </location>
</feature>
<keyword evidence="3" id="KW-0539">Nucleus</keyword>
<feature type="region of interest" description="Disordered" evidence="4">
    <location>
        <begin position="629"/>
        <end position="779"/>
    </location>
</feature>
<reference evidence="5 6" key="1">
    <citation type="submission" date="2016-04" db="EMBL/GenBank/DDBJ databases">
        <title>Draft genome of Fonsecaea erecta CBS 125763.</title>
        <authorList>
            <person name="Weiss V.A."/>
            <person name="Vicente V.A."/>
            <person name="Raittz R.T."/>
            <person name="Moreno L.F."/>
            <person name="De Souza E.M."/>
            <person name="Pedrosa F.O."/>
            <person name="Steffens M.B."/>
            <person name="Faoro H."/>
            <person name="Tadra-Sfeir M.Z."/>
            <person name="Najafzadeh M.J."/>
            <person name="Felipe M.S."/>
            <person name="Teixeira M."/>
            <person name="Sun J."/>
            <person name="Xi L."/>
            <person name="Gomes R."/>
            <person name="De Azevedo C.M."/>
            <person name="Salgado C.G."/>
            <person name="Da Silva M.B."/>
            <person name="Nascimento M.F."/>
            <person name="Queiroz-Telles F."/>
            <person name="Attili D.S."/>
            <person name="Gorbushina A."/>
        </authorList>
    </citation>
    <scope>NUCLEOTIDE SEQUENCE [LARGE SCALE GENOMIC DNA]</scope>
    <source>
        <strain evidence="5 6">CBS 125763</strain>
    </source>
</reference>
<keyword evidence="6" id="KW-1185">Reference proteome</keyword>